<dbReference type="InterPro" id="IPR056610">
    <property type="entry name" value="Elapor1/2_TNFR-like"/>
</dbReference>
<organism evidence="14 15">
    <name type="scientific">Pan troglodytes</name>
    <name type="common">Chimpanzee</name>
    <dbReference type="NCBI Taxonomy" id="9598"/>
    <lineage>
        <taxon>Eukaryota</taxon>
        <taxon>Metazoa</taxon>
        <taxon>Chordata</taxon>
        <taxon>Craniata</taxon>
        <taxon>Vertebrata</taxon>
        <taxon>Euteleostomi</taxon>
        <taxon>Mammalia</taxon>
        <taxon>Eutheria</taxon>
        <taxon>Euarchontoglires</taxon>
        <taxon>Primates</taxon>
        <taxon>Haplorrhini</taxon>
        <taxon>Catarrhini</taxon>
        <taxon>Hominidae</taxon>
        <taxon>Pan</taxon>
    </lineage>
</organism>
<keyword evidence="5 12" id="KW-0732">Signal</keyword>
<reference evidence="14 15" key="1">
    <citation type="journal article" date="2005" name="Nature">
        <title>Initial sequence of the chimpanzee genome and comparison with the human genome.</title>
        <authorList>
            <consortium name="Chimpanzee sequencing and analysis consortium"/>
        </authorList>
    </citation>
    <scope>NUCLEOTIDE SEQUENCE [LARGE SCALE GENOMIC DNA]</scope>
</reference>
<keyword evidence="6 11" id="KW-1133">Transmembrane helix</keyword>
<dbReference type="AlphaFoldDB" id="A0A2I3SUI9"/>
<dbReference type="Ensembl" id="ENSPTRT00000096426.1">
    <property type="protein sequence ID" value="ENSPTRP00000080665.1"/>
    <property type="gene ID" value="ENSPTRG00000001042.6"/>
</dbReference>
<reference evidence="14" key="3">
    <citation type="submission" date="2025-09" db="UniProtKB">
        <authorList>
            <consortium name="Ensembl"/>
        </authorList>
    </citation>
    <scope>IDENTIFICATION</scope>
</reference>
<keyword evidence="7 11" id="KW-0472">Membrane</keyword>
<feature type="transmembrane region" description="Helical" evidence="11">
    <location>
        <begin position="820"/>
        <end position="844"/>
    </location>
</feature>
<evidence type="ECO:0000256" key="1">
    <source>
        <dbReference type="ARBA" id="ARBA00004251"/>
    </source>
</evidence>
<dbReference type="Pfam" id="PF23091">
    <property type="entry name" value="TNFR_ELAPOR1_6th"/>
    <property type="match status" value="1"/>
</dbReference>
<evidence type="ECO:0000256" key="12">
    <source>
        <dbReference type="SAM" id="SignalP"/>
    </source>
</evidence>
<evidence type="ECO:0000256" key="10">
    <source>
        <dbReference type="SAM" id="MobiDB-lite"/>
    </source>
</evidence>
<dbReference type="SUPFAM" id="SSF57184">
    <property type="entry name" value="Growth factor receptor domain"/>
    <property type="match status" value="1"/>
</dbReference>
<dbReference type="InterPro" id="IPR044865">
    <property type="entry name" value="MRH_dom"/>
</dbReference>
<dbReference type="EMBL" id="AC191721">
    <property type="status" value="NOT_ANNOTATED_CDS"/>
    <property type="molecule type" value="Genomic_DNA"/>
</dbReference>
<feature type="chain" id="PRO_5015081724" evidence="12">
    <location>
        <begin position="42"/>
        <end position="926"/>
    </location>
</feature>
<dbReference type="PROSITE" id="PS51914">
    <property type="entry name" value="MRH"/>
    <property type="match status" value="1"/>
</dbReference>
<dbReference type="Pfam" id="PF23031">
    <property type="entry name" value="GBD_ELAPOR1"/>
    <property type="match status" value="1"/>
</dbReference>
<dbReference type="Gene3D" id="2.70.130.10">
    <property type="entry name" value="Mannose-6-phosphate receptor binding domain"/>
    <property type="match status" value="1"/>
</dbReference>
<evidence type="ECO:0000256" key="9">
    <source>
        <dbReference type="ARBA" id="ARBA00023180"/>
    </source>
</evidence>
<dbReference type="SUPFAM" id="SSF50911">
    <property type="entry name" value="Mannose 6-phosphate receptor domain"/>
    <property type="match status" value="1"/>
</dbReference>
<dbReference type="Bgee" id="ENSPTRG00000001042">
    <property type="expression patterns" value="Expressed in pituitary gland and 12 other cell types or tissues"/>
</dbReference>
<evidence type="ECO:0000313" key="16">
    <source>
        <dbReference type="VGNC" id="VGNC:10683"/>
    </source>
</evidence>
<evidence type="ECO:0000256" key="5">
    <source>
        <dbReference type="ARBA" id="ARBA00022729"/>
    </source>
</evidence>
<evidence type="ECO:0000256" key="4">
    <source>
        <dbReference type="ARBA" id="ARBA00022692"/>
    </source>
</evidence>
<evidence type="ECO:0000256" key="3">
    <source>
        <dbReference type="ARBA" id="ARBA00022475"/>
    </source>
</evidence>
<evidence type="ECO:0000256" key="7">
    <source>
        <dbReference type="ARBA" id="ARBA00023136"/>
    </source>
</evidence>
<accession>A0A2I3SUI9</accession>
<dbReference type="InterPro" id="IPR056608">
    <property type="entry name" value="Elapor1/2_GBD"/>
</dbReference>
<dbReference type="SMART" id="SM01411">
    <property type="entry name" value="Ephrin_rec_like"/>
    <property type="match status" value="3"/>
</dbReference>
<dbReference type="InterPro" id="IPR056606">
    <property type="entry name" value="Elapor1/2_C"/>
</dbReference>
<evidence type="ECO:0000313" key="15">
    <source>
        <dbReference type="Proteomes" id="UP000002277"/>
    </source>
</evidence>
<keyword evidence="4 11" id="KW-0812">Transmembrane</keyword>
<dbReference type="Pfam" id="PF23087">
    <property type="entry name" value="MRH_ELAPOR1_9th"/>
    <property type="match status" value="1"/>
</dbReference>
<accession>A0A2J8M491</accession>
<evidence type="ECO:0000256" key="8">
    <source>
        <dbReference type="ARBA" id="ARBA00023157"/>
    </source>
</evidence>
<dbReference type="GeneTree" id="ENSGT00940000156861"/>
<dbReference type="InterPro" id="IPR056609">
    <property type="entry name" value="Elapor1-like_3rd"/>
</dbReference>
<comment type="subcellular location">
    <subcellularLocation>
        <location evidence="1">Cell membrane</location>
        <topology evidence="1">Single-pass type I membrane protein</topology>
    </subcellularLocation>
</comment>
<reference evidence="14" key="2">
    <citation type="submission" date="2025-08" db="UniProtKB">
        <authorList>
            <consortium name="Ensembl"/>
        </authorList>
    </citation>
    <scope>IDENTIFICATION</scope>
</reference>
<dbReference type="Pfam" id="PF23032">
    <property type="entry name" value="GBD_ELAPOR1-like_3rd"/>
    <property type="match status" value="1"/>
</dbReference>
<dbReference type="Proteomes" id="UP000002277">
    <property type="component" value="Chromosome 1"/>
</dbReference>
<evidence type="ECO:0000313" key="14">
    <source>
        <dbReference type="Ensembl" id="ENSPTRP00000080665.1"/>
    </source>
</evidence>
<dbReference type="InterPro" id="IPR056607">
    <property type="entry name" value="Elapor1/2_MRH"/>
</dbReference>
<name>A0A2I3SUI9_PANTR</name>
<evidence type="ECO:0000256" key="6">
    <source>
        <dbReference type="ARBA" id="ARBA00022989"/>
    </source>
</evidence>
<dbReference type="FunFam" id="2.70.130.10:FF:000023">
    <property type="entry name" value="UPF0577 protein KIAA1324 homolog"/>
    <property type="match status" value="1"/>
</dbReference>
<evidence type="ECO:0000256" key="11">
    <source>
        <dbReference type="SAM" id="Phobius"/>
    </source>
</evidence>
<feature type="region of interest" description="Disordered" evidence="10">
    <location>
        <begin position="905"/>
        <end position="926"/>
    </location>
</feature>
<dbReference type="InterPro" id="IPR009030">
    <property type="entry name" value="Growth_fac_rcpt_cys_sf"/>
</dbReference>
<dbReference type="PANTHER" id="PTHR22727">
    <property type="entry name" value="PROTEIN CBG13728"/>
    <property type="match status" value="1"/>
</dbReference>
<protein>
    <submittedName>
        <fullName evidence="14">Endosome-lysosome associated apoptosis and autophagy regulator 1</fullName>
    </submittedName>
</protein>
<keyword evidence="15" id="KW-1185">Reference proteome</keyword>
<evidence type="ECO:0000256" key="2">
    <source>
        <dbReference type="ARBA" id="ARBA00007627"/>
    </source>
</evidence>
<dbReference type="Pfam" id="PF23089">
    <property type="entry name" value="ELAPOR1_C"/>
    <property type="match status" value="1"/>
</dbReference>
<dbReference type="InterPro" id="IPR009011">
    <property type="entry name" value="Man6P_isomerase_rcpt-bd_dom_sf"/>
</dbReference>
<dbReference type="PANTHER" id="PTHR22727:SF13">
    <property type="entry name" value="ENDOSOME_LYSOSOME-ASSOCIATED APOPTOSIS AND AUTOPHAGY REGULATOR 1"/>
    <property type="match status" value="1"/>
</dbReference>
<dbReference type="VGNC" id="VGNC:10683">
    <property type="gene designation" value="ELAPOR1"/>
</dbReference>
<dbReference type="GO" id="GO:0005886">
    <property type="term" value="C:plasma membrane"/>
    <property type="evidence" value="ECO:0007669"/>
    <property type="project" value="UniProtKB-SubCell"/>
</dbReference>
<keyword evidence="8" id="KW-1015">Disulfide bond</keyword>
<feature type="domain" description="MRH" evidence="13">
    <location>
        <begin position="569"/>
        <end position="771"/>
    </location>
</feature>
<feature type="signal peptide" evidence="12">
    <location>
        <begin position="1"/>
        <end position="41"/>
    </location>
</feature>
<sequence length="926" mass="101882">MAEPGHSHHLSARVRGRTERRIPRLLRLLLWAGTAFQVTQGTGPELHACKESEYHYEYTACDSTGSRWRVAVPHTPGLCTSLPDPVKGTECSFSCNAGEFLDMKDQSCKPCAEGRYSLGTGIRFDEWDELPHGFASLSANMELDDSAAESTGNCTSSKWVPRGDYIASNTDECTATLMYAVNLKQSGTVNFEYYYPDSSIIFEFFVQNDQCQPNADDSRWMKTTEKGWEFHSVELNRGNNVLYWRTTAFSVWTKVPKPVLTQLMYKWAKPKICSEDLEGAVKLPASGVKTHCPPCNPGFFKTNNSTCQPCPYGSYSNGSDCTRCPAGTEPAVGFEYKWWNTLPTNMETTVLSGINFEYKGMTGWEVAGDHIYTAAGASDNDFMILTLVVPGFRPPQSVMADTENKEVARITFVFETLCTVNCELYFMVGVNSRTNTPVETWKGSKGKQSYTYIIEENTTTSFTWAFQRTTFHEASRKYTNDVAKIYSINVTNVMNGVASYCRPCALEASDVGSSCTSCPAGYYIDRDSGTCHSCPSNTILKAHQPYGVQACVPCGPGTKNNKIHSLCYNDCTFSRNTPTRTFNYNFSALANTVTLAGGPSFTSKGLKYFHHFTLSLCGNQGRKMSVCTDNVTDLRIPEGESGFSKSITAYVCQAVIIPPEVTGYKAGVSSQPVSLADRLIGVTTDMTLDGITSPAELFHPESLGIPDVIFFYRSNDVTQSCSSGRSTTIRVRCNPQKTVPGSLLLPGTCSDGTCDGCNFHFLWESAAACPLCSVADYHAIVSSCVAGIQKTTYVWREPKLCSGGISLPEQRVTICKTIDFWLKVGISAGTCTAILLTVLTCYFWKKNQKLEYKYSKLVMNATLKDCDLPAADSCAIMEGEDVEDDLIFTSKKSLFGKIKSFTSKRTPDGFDSVPLKTSSGGPDMDL</sequence>
<dbReference type="InterPro" id="IPR039181">
    <property type="entry name" value="Elapor1/2"/>
</dbReference>
<keyword evidence="9" id="KW-0325">Glycoprotein</keyword>
<comment type="similarity">
    <text evidence="2">Belongs to the ELAPOR family.</text>
</comment>
<keyword evidence="3" id="KW-1003">Cell membrane</keyword>
<proteinExistence type="inferred from homology"/>
<dbReference type="EMBL" id="AACZ04049982">
    <property type="status" value="NOT_ANNOTATED_CDS"/>
    <property type="molecule type" value="Genomic_DNA"/>
</dbReference>
<evidence type="ECO:0000259" key="13">
    <source>
        <dbReference type="PROSITE" id="PS51914"/>
    </source>
</evidence>
<gene>
    <name evidence="14 16" type="primary">ELAPOR1</name>
</gene>